<reference evidence="3" key="1">
    <citation type="journal article" date="2012" name="Nat. Biotechnol.">
        <title>Reference genome sequence of the model plant Setaria.</title>
        <authorList>
            <person name="Bennetzen J.L."/>
            <person name="Schmutz J."/>
            <person name="Wang H."/>
            <person name="Percifield R."/>
            <person name="Hawkins J."/>
            <person name="Pontaroli A.C."/>
            <person name="Estep M."/>
            <person name="Feng L."/>
            <person name="Vaughn J.N."/>
            <person name="Grimwood J."/>
            <person name="Jenkins J."/>
            <person name="Barry K."/>
            <person name="Lindquist E."/>
            <person name="Hellsten U."/>
            <person name="Deshpande S."/>
            <person name="Wang X."/>
            <person name="Wu X."/>
            <person name="Mitros T."/>
            <person name="Triplett J."/>
            <person name="Yang X."/>
            <person name="Ye C.Y."/>
            <person name="Mauro-Herrera M."/>
            <person name="Wang L."/>
            <person name="Li P."/>
            <person name="Sharma M."/>
            <person name="Sharma R."/>
            <person name="Ronald P.C."/>
            <person name="Panaud O."/>
            <person name="Kellogg E.A."/>
            <person name="Brutnell T.P."/>
            <person name="Doust A.N."/>
            <person name="Tuskan G.A."/>
            <person name="Rokhsar D."/>
            <person name="Devos K.M."/>
        </authorList>
    </citation>
    <scope>NUCLEOTIDE SEQUENCE [LARGE SCALE GENOMIC DNA]</scope>
    <source>
        <strain evidence="3">cv. Yugu1</strain>
    </source>
</reference>
<dbReference type="Proteomes" id="UP000004995">
    <property type="component" value="Unassembled WGS sequence"/>
</dbReference>
<dbReference type="Gramene" id="KQK91734">
    <property type="protein sequence ID" value="KQK91734"/>
    <property type="gene ID" value="SETIT_040845mg"/>
</dbReference>
<keyword evidence="3" id="KW-1185">Reference proteome</keyword>
<keyword evidence="1" id="KW-1133">Transmembrane helix</keyword>
<dbReference type="EnsemblPlants" id="KQK91734">
    <property type="protein sequence ID" value="KQK91734"/>
    <property type="gene ID" value="SETIT_040845mg"/>
</dbReference>
<dbReference type="InParanoid" id="K4APJ7"/>
<feature type="transmembrane region" description="Helical" evidence="1">
    <location>
        <begin position="12"/>
        <end position="36"/>
    </location>
</feature>
<name>K4APJ7_SETIT</name>
<dbReference type="EMBL" id="AGNK02006061">
    <property type="status" value="NOT_ANNOTATED_CDS"/>
    <property type="molecule type" value="Genomic_DNA"/>
</dbReference>
<organism evidence="2 3">
    <name type="scientific">Setaria italica</name>
    <name type="common">Foxtail millet</name>
    <name type="synonym">Panicum italicum</name>
    <dbReference type="NCBI Taxonomy" id="4555"/>
    <lineage>
        <taxon>Eukaryota</taxon>
        <taxon>Viridiplantae</taxon>
        <taxon>Streptophyta</taxon>
        <taxon>Embryophyta</taxon>
        <taxon>Tracheophyta</taxon>
        <taxon>Spermatophyta</taxon>
        <taxon>Magnoliopsida</taxon>
        <taxon>Liliopsida</taxon>
        <taxon>Poales</taxon>
        <taxon>Poaceae</taxon>
        <taxon>PACMAD clade</taxon>
        <taxon>Panicoideae</taxon>
        <taxon>Panicodae</taxon>
        <taxon>Paniceae</taxon>
        <taxon>Cenchrinae</taxon>
        <taxon>Setaria</taxon>
    </lineage>
</organism>
<accession>K4APJ7</accession>
<evidence type="ECO:0000256" key="1">
    <source>
        <dbReference type="SAM" id="Phobius"/>
    </source>
</evidence>
<protein>
    <submittedName>
        <fullName evidence="2">Uncharacterized protein</fullName>
    </submittedName>
</protein>
<keyword evidence="1" id="KW-0812">Transmembrane</keyword>
<evidence type="ECO:0000313" key="2">
    <source>
        <dbReference type="EnsemblPlants" id="KQK91734"/>
    </source>
</evidence>
<sequence>MDSQANKLLNCMLHKVGVFALDIVKASFLLMCFYLAEVANGQNNLQ</sequence>
<evidence type="ECO:0000313" key="3">
    <source>
        <dbReference type="Proteomes" id="UP000004995"/>
    </source>
</evidence>
<dbReference type="HOGENOM" id="CLU_3192329_0_0_1"/>
<reference evidence="2" key="2">
    <citation type="submission" date="2018-08" db="UniProtKB">
        <authorList>
            <consortium name="EnsemblPlants"/>
        </authorList>
    </citation>
    <scope>IDENTIFICATION</scope>
    <source>
        <strain evidence="2">Yugu1</strain>
    </source>
</reference>
<proteinExistence type="predicted"/>
<dbReference type="AlphaFoldDB" id="K4APJ7"/>
<keyword evidence="1" id="KW-0472">Membrane</keyword>